<proteinExistence type="predicted"/>
<evidence type="ECO:0000313" key="2">
    <source>
        <dbReference type="EMBL" id="MFH7599616.1"/>
    </source>
</evidence>
<comment type="caution">
    <text evidence="2">The sequence shown here is derived from an EMBL/GenBank/DDBJ whole genome shotgun (WGS) entry which is preliminary data.</text>
</comment>
<dbReference type="SMART" id="SM00776">
    <property type="entry name" value="NPCBM"/>
    <property type="match status" value="1"/>
</dbReference>
<dbReference type="EMBL" id="JBBDHD010000137">
    <property type="protein sequence ID" value="MFH7599616.1"/>
    <property type="molecule type" value="Genomic_DNA"/>
</dbReference>
<evidence type="ECO:0000313" key="3">
    <source>
        <dbReference type="Proteomes" id="UP001610631"/>
    </source>
</evidence>
<accession>A0ABW7PMH4</accession>
<gene>
    <name evidence="2" type="ORF">WDV06_31635</name>
</gene>
<organism evidence="2 3">
    <name type="scientific">Streptomyces racemochromogenes</name>
    <dbReference type="NCBI Taxonomy" id="67353"/>
    <lineage>
        <taxon>Bacteria</taxon>
        <taxon>Bacillati</taxon>
        <taxon>Actinomycetota</taxon>
        <taxon>Actinomycetes</taxon>
        <taxon>Kitasatosporales</taxon>
        <taxon>Streptomycetaceae</taxon>
        <taxon>Streptomyces</taxon>
    </lineage>
</organism>
<dbReference type="Proteomes" id="UP001610631">
    <property type="component" value="Unassembled WGS sequence"/>
</dbReference>
<dbReference type="InterPro" id="IPR038637">
    <property type="entry name" value="NPCBM_sf"/>
</dbReference>
<protein>
    <submittedName>
        <fullName evidence="2">NPCBM/NEW2 domain-containing protein</fullName>
    </submittedName>
</protein>
<dbReference type="SUPFAM" id="SSF49785">
    <property type="entry name" value="Galactose-binding domain-like"/>
    <property type="match status" value="1"/>
</dbReference>
<name>A0ABW7PMH4_9ACTN</name>
<keyword evidence="3" id="KW-1185">Reference proteome</keyword>
<evidence type="ECO:0000259" key="1">
    <source>
        <dbReference type="SMART" id="SM00776"/>
    </source>
</evidence>
<dbReference type="Pfam" id="PF08305">
    <property type="entry name" value="NPCBM"/>
    <property type="match status" value="1"/>
</dbReference>
<feature type="domain" description="Glycosyl hydrolase family 98 putative carbohydrate-binding module" evidence="1">
    <location>
        <begin position="1"/>
        <end position="90"/>
    </location>
</feature>
<dbReference type="InterPro" id="IPR013222">
    <property type="entry name" value="Glyco_hyd_98_carb-bd"/>
</dbReference>
<sequence>MEITLNRQCTSFSARAGVDGLSLPTDGTVRFSVYADGQRLWRSEALGYGDAPAAVGVPLAGRSTLRLVVEQAGQGHLPTLASWADAVISCR</sequence>
<dbReference type="InterPro" id="IPR008979">
    <property type="entry name" value="Galactose-bd-like_sf"/>
</dbReference>
<reference evidence="2 3" key="1">
    <citation type="submission" date="2024-03" db="EMBL/GenBank/DDBJ databases">
        <title>Whole genome sequencing of Streptomyces racemochromogenes, to identify antimicrobial biosynthetic gene clusters.</title>
        <authorList>
            <person name="Suryawanshi P."/>
            <person name="Krishnaraj P.U."/>
            <person name="Arun Y.P."/>
            <person name="Suryawanshi M.P."/>
            <person name="Rakshit O."/>
        </authorList>
    </citation>
    <scope>NUCLEOTIDE SEQUENCE [LARGE SCALE GENOMIC DNA]</scope>
    <source>
        <strain evidence="2 3">AUDT626</strain>
    </source>
</reference>
<dbReference type="RefSeq" id="WP_395513245.1">
    <property type="nucleotide sequence ID" value="NZ_JBBDHD010000137.1"/>
</dbReference>
<dbReference type="Gene3D" id="2.60.120.1060">
    <property type="entry name" value="NPCBM/NEW2 domain"/>
    <property type="match status" value="1"/>
</dbReference>